<feature type="region of interest" description="Disordered" evidence="3">
    <location>
        <begin position="100"/>
        <end position="293"/>
    </location>
</feature>
<comment type="caution">
    <text evidence="5">The sequence shown here is derived from an EMBL/GenBank/DDBJ whole genome shotgun (WGS) entry which is preliminary data.</text>
</comment>
<feature type="region of interest" description="Disordered" evidence="3">
    <location>
        <begin position="824"/>
        <end position="843"/>
    </location>
</feature>
<dbReference type="GO" id="GO:0030010">
    <property type="term" value="P:establishment of cell polarity"/>
    <property type="evidence" value="ECO:0007669"/>
    <property type="project" value="TreeGrafter"/>
</dbReference>
<organism evidence="5 6">
    <name type="scientific">Russula ochroleuca</name>
    <dbReference type="NCBI Taxonomy" id="152965"/>
    <lineage>
        <taxon>Eukaryota</taxon>
        <taxon>Fungi</taxon>
        <taxon>Dikarya</taxon>
        <taxon>Basidiomycota</taxon>
        <taxon>Agaricomycotina</taxon>
        <taxon>Agaricomycetes</taxon>
        <taxon>Russulales</taxon>
        <taxon>Russulaceae</taxon>
        <taxon>Russula</taxon>
    </lineage>
</organism>
<reference evidence="5" key="2">
    <citation type="journal article" date="2020" name="Nat. Commun.">
        <title>Large-scale genome sequencing of mycorrhizal fungi provides insights into the early evolution of symbiotic traits.</title>
        <authorList>
            <person name="Miyauchi S."/>
            <person name="Kiss E."/>
            <person name="Kuo A."/>
            <person name="Drula E."/>
            <person name="Kohler A."/>
            <person name="Sanchez-Garcia M."/>
            <person name="Morin E."/>
            <person name="Andreopoulos B."/>
            <person name="Barry K.W."/>
            <person name="Bonito G."/>
            <person name="Buee M."/>
            <person name="Carver A."/>
            <person name="Chen C."/>
            <person name="Cichocki N."/>
            <person name="Clum A."/>
            <person name="Culley D."/>
            <person name="Crous P.W."/>
            <person name="Fauchery L."/>
            <person name="Girlanda M."/>
            <person name="Hayes R.D."/>
            <person name="Keri Z."/>
            <person name="LaButti K."/>
            <person name="Lipzen A."/>
            <person name="Lombard V."/>
            <person name="Magnuson J."/>
            <person name="Maillard F."/>
            <person name="Murat C."/>
            <person name="Nolan M."/>
            <person name="Ohm R.A."/>
            <person name="Pangilinan J."/>
            <person name="Pereira M.F."/>
            <person name="Perotto S."/>
            <person name="Peter M."/>
            <person name="Pfister S."/>
            <person name="Riley R."/>
            <person name="Sitrit Y."/>
            <person name="Stielow J.B."/>
            <person name="Szollosi G."/>
            <person name="Zifcakova L."/>
            <person name="Stursova M."/>
            <person name="Spatafora J.W."/>
            <person name="Tedersoo L."/>
            <person name="Vaario L.M."/>
            <person name="Yamada A."/>
            <person name="Yan M."/>
            <person name="Wang P."/>
            <person name="Xu J."/>
            <person name="Bruns T."/>
            <person name="Baldrian P."/>
            <person name="Vilgalys R."/>
            <person name="Dunand C."/>
            <person name="Henrissat B."/>
            <person name="Grigoriev I.V."/>
            <person name="Hibbett D."/>
            <person name="Nagy L.G."/>
            <person name="Martin F.M."/>
        </authorList>
    </citation>
    <scope>NUCLEOTIDE SEQUENCE</scope>
    <source>
        <strain evidence="5">Prilba</strain>
    </source>
</reference>
<dbReference type="Proteomes" id="UP000759537">
    <property type="component" value="Unassembled WGS sequence"/>
</dbReference>
<evidence type="ECO:0000256" key="1">
    <source>
        <dbReference type="ARBA" id="ARBA00023054"/>
    </source>
</evidence>
<evidence type="ECO:0000259" key="4">
    <source>
        <dbReference type="SMART" id="SM00806"/>
    </source>
</evidence>
<evidence type="ECO:0000313" key="6">
    <source>
        <dbReference type="Proteomes" id="UP000759537"/>
    </source>
</evidence>
<dbReference type="InterPro" id="IPR022782">
    <property type="entry name" value="AIP3-like_C"/>
</dbReference>
<reference evidence="5" key="1">
    <citation type="submission" date="2019-10" db="EMBL/GenBank/DDBJ databases">
        <authorList>
            <consortium name="DOE Joint Genome Institute"/>
            <person name="Kuo A."/>
            <person name="Miyauchi S."/>
            <person name="Kiss E."/>
            <person name="Drula E."/>
            <person name="Kohler A."/>
            <person name="Sanchez-Garcia M."/>
            <person name="Andreopoulos B."/>
            <person name="Barry K.W."/>
            <person name="Bonito G."/>
            <person name="Buee M."/>
            <person name="Carver A."/>
            <person name="Chen C."/>
            <person name="Cichocki N."/>
            <person name="Clum A."/>
            <person name="Culley D."/>
            <person name="Crous P.W."/>
            <person name="Fauchery L."/>
            <person name="Girlanda M."/>
            <person name="Hayes R."/>
            <person name="Keri Z."/>
            <person name="LaButti K."/>
            <person name="Lipzen A."/>
            <person name="Lombard V."/>
            <person name="Magnuson J."/>
            <person name="Maillard F."/>
            <person name="Morin E."/>
            <person name="Murat C."/>
            <person name="Nolan M."/>
            <person name="Ohm R."/>
            <person name="Pangilinan J."/>
            <person name="Pereira M."/>
            <person name="Perotto S."/>
            <person name="Peter M."/>
            <person name="Riley R."/>
            <person name="Sitrit Y."/>
            <person name="Stielow B."/>
            <person name="Szollosi G."/>
            <person name="Zifcakova L."/>
            <person name="Stursova M."/>
            <person name="Spatafora J.W."/>
            <person name="Tedersoo L."/>
            <person name="Vaario L.-M."/>
            <person name="Yamada A."/>
            <person name="Yan M."/>
            <person name="Wang P."/>
            <person name="Xu J."/>
            <person name="Bruns T."/>
            <person name="Baldrian P."/>
            <person name="Vilgalys R."/>
            <person name="Henrissat B."/>
            <person name="Grigoriev I.V."/>
            <person name="Hibbett D."/>
            <person name="Nagy L.G."/>
            <person name="Martin F.M."/>
        </authorList>
    </citation>
    <scope>NUCLEOTIDE SEQUENCE</scope>
    <source>
        <strain evidence="5">Prilba</strain>
    </source>
</reference>
<dbReference type="EMBL" id="WHVB01000018">
    <property type="protein sequence ID" value="KAF8473742.1"/>
    <property type="molecule type" value="Genomic_DNA"/>
</dbReference>
<accession>A0A9P5K1R3</accession>
<evidence type="ECO:0000256" key="2">
    <source>
        <dbReference type="SAM" id="Coils"/>
    </source>
</evidence>
<evidence type="ECO:0000313" key="5">
    <source>
        <dbReference type="EMBL" id="KAF8473742.1"/>
    </source>
</evidence>
<dbReference type="AlphaFoldDB" id="A0A9P5K1R3"/>
<feature type="compositionally biased region" description="Pro residues" evidence="3">
    <location>
        <begin position="209"/>
        <end position="224"/>
    </location>
</feature>
<feature type="coiled-coil region" evidence="2">
    <location>
        <begin position="700"/>
        <end position="727"/>
    </location>
</feature>
<dbReference type="Pfam" id="PF23153">
    <property type="entry name" value="Aip3p_Bud6_N"/>
    <property type="match status" value="1"/>
</dbReference>
<keyword evidence="6" id="KW-1185">Reference proteome</keyword>
<dbReference type="PANTHER" id="PTHR22741">
    <property type="entry name" value="P140CAP/SNIP-RELATED"/>
    <property type="match status" value="1"/>
</dbReference>
<dbReference type="InterPro" id="IPR051825">
    <property type="entry name" value="SRCIN1"/>
</dbReference>
<protein>
    <submittedName>
        <fullName evidence="5">Actin interacting protein 3-domain-containing protein</fullName>
    </submittedName>
</protein>
<keyword evidence="1 2" id="KW-0175">Coiled coil</keyword>
<dbReference type="GO" id="GO:0005737">
    <property type="term" value="C:cytoplasm"/>
    <property type="evidence" value="ECO:0007669"/>
    <property type="project" value="TreeGrafter"/>
</dbReference>
<feature type="compositionally biased region" description="Polar residues" evidence="3">
    <location>
        <begin position="100"/>
        <end position="109"/>
    </location>
</feature>
<proteinExistence type="predicted"/>
<evidence type="ECO:0000256" key="3">
    <source>
        <dbReference type="SAM" id="MobiDB-lite"/>
    </source>
</evidence>
<dbReference type="Gene3D" id="1.20.58.1540">
    <property type="entry name" value="Actin interacting protein 3, C-terminal domain"/>
    <property type="match status" value="1"/>
</dbReference>
<dbReference type="Pfam" id="PF03915">
    <property type="entry name" value="AIP3"/>
    <property type="match status" value="1"/>
</dbReference>
<feature type="compositionally biased region" description="Acidic residues" evidence="3">
    <location>
        <begin position="363"/>
        <end position="372"/>
    </location>
</feature>
<dbReference type="InterPro" id="IPR005613">
    <property type="entry name" value="AIP3_C"/>
</dbReference>
<sequence length="929" mass="102103">MSIKQLLECLTLWSTKERSEENVSDVYVTLGNDFNAAVAAFVACEIDMSELLPFPDELRGVLEDCLSEDASQPTLEKYLPQVRSIITRLLQGLRGKQNQFRDIVSNNRPKSGASGHSRADSGSQPTRSSRTHSRHKSSISSTDDNSSRRNTHASFRRKESGSYDAIPNGEDTFVGGFAFPPNQSNPPNAFGRPSQHPGDHKLPSTPINDSPPPATPPQYSQPPEPEPDPEGTPIARPRTPQVPTSVKRYSLVDKPMQPPSVVVDEPSPPSPSEPDRGNSLSPPPELPAVDTFTANPGVASSLAALKKSDVLERRASKRFSSYNISKMTGGSMRDRSVPGAGHSNRRSLIAGGGGTLTAKELDVLTEADEEVESPPVIPQPSPRRQRSISRTRGPPPGEVAEGPPPLPPLPRAPSAPSQPPARTPGEPSSTISAPEPAPAVPSSPQSITVFLQVGREVKKVTMEPGLTFSSLRMLFVDKFAYNPGQEVFPAIYIRDPSSGVQYELEDTDEVNDRCLLSLNIEPLDQIKQHIDLQISSLTQELRDLRKTVAETRRSSVVLPSATVIENVGPSTPAPTDRQLQTVARRLSRLVQREGVQNRLETNVLTTPLVPQETGQFLLQPQMTGSSVMSEYSVRIVSDLRTQCDEVQNLRRDLGTMRQLYTEFMKQTKDTLTGLRAQTQTVRQMASTQVPGARSYIDAGKKKLDARSQNVLTKMEELQDTVETVKDDVLRRHVSPKPQVLRSINEGLMNVKTELESLKDHIKTIKPMWKKTWEEELQSIVEEQQFLNHQEEFLADLIEDSKAVEEIYGHVEKVISIRGASGGRGVRGRSGFKLPPPDKDHGGMSTVMLEIKGASVDPERRLKAIEASQKNREKELAGRTDEFETELRGFVGGKKLKMTGGAEETERVRQHKNDLTLKAMFGAAGNSAAL</sequence>
<dbReference type="SMART" id="SM00806">
    <property type="entry name" value="AIP3"/>
    <property type="match status" value="1"/>
</dbReference>
<dbReference type="InterPro" id="IPR056279">
    <property type="entry name" value="Aip3p_Bud6_N"/>
</dbReference>
<dbReference type="GO" id="GO:0005519">
    <property type="term" value="F:cytoskeletal regulatory protein binding"/>
    <property type="evidence" value="ECO:0007669"/>
    <property type="project" value="InterPro"/>
</dbReference>
<feature type="domain" description="Actin interacting protein 3 C-terminal" evidence="4">
    <location>
        <begin position="450"/>
        <end position="913"/>
    </location>
</feature>
<name>A0A9P5K1R3_9AGAM</name>
<dbReference type="PANTHER" id="PTHR22741:SF10">
    <property type="entry name" value="COILED-COIL DOMAIN-CONTAINING PROTEIN CG32809"/>
    <property type="match status" value="1"/>
</dbReference>
<dbReference type="GO" id="GO:0051286">
    <property type="term" value="C:cell tip"/>
    <property type="evidence" value="ECO:0007669"/>
    <property type="project" value="TreeGrafter"/>
</dbReference>
<feature type="region of interest" description="Disordered" evidence="3">
    <location>
        <begin position="325"/>
        <end position="443"/>
    </location>
</feature>
<gene>
    <name evidence="5" type="ORF">DFH94DRAFT_141151</name>
</gene>
<feature type="compositionally biased region" description="Pro residues" evidence="3">
    <location>
        <begin position="393"/>
        <end position="422"/>
    </location>
</feature>
<feature type="coiled-coil region" evidence="2">
    <location>
        <begin position="527"/>
        <end position="554"/>
    </location>
</feature>
<dbReference type="OrthoDB" id="783096at2759"/>